<evidence type="ECO:0000313" key="6">
    <source>
        <dbReference type="Proteomes" id="UP000271098"/>
    </source>
</evidence>
<proteinExistence type="predicted"/>
<dbReference type="WBParaSite" id="GPUH_0001932801-mRNA-1">
    <property type="protein sequence ID" value="GPUH_0001932801-mRNA-1"/>
    <property type="gene ID" value="GPUH_0001932801"/>
</dbReference>
<dbReference type="GO" id="GO:0016787">
    <property type="term" value="F:hydrolase activity"/>
    <property type="evidence" value="ECO:0007669"/>
    <property type="project" value="UniProtKB-KW"/>
</dbReference>
<dbReference type="SUPFAM" id="SSF52540">
    <property type="entry name" value="P-loop containing nucleoside triphosphate hydrolases"/>
    <property type="match status" value="1"/>
</dbReference>
<dbReference type="Gene3D" id="3.40.50.300">
    <property type="entry name" value="P-loop containing nucleotide triphosphate hydrolases"/>
    <property type="match status" value="1"/>
</dbReference>
<dbReference type="GO" id="GO:0005524">
    <property type="term" value="F:ATP binding"/>
    <property type="evidence" value="ECO:0007669"/>
    <property type="project" value="UniProtKB-KW"/>
</dbReference>
<organism evidence="7">
    <name type="scientific">Gongylonema pulchrum</name>
    <dbReference type="NCBI Taxonomy" id="637853"/>
    <lineage>
        <taxon>Eukaryota</taxon>
        <taxon>Metazoa</taxon>
        <taxon>Ecdysozoa</taxon>
        <taxon>Nematoda</taxon>
        <taxon>Chromadorea</taxon>
        <taxon>Rhabditida</taxon>
        <taxon>Spirurina</taxon>
        <taxon>Spiruromorpha</taxon>
        <taxon>Spiruroidea</taxon>
        <taxon>Gongylonematidae</taxon>
        <taxon>Gongylonema</taxon>
    </lineage>
</organism>
<evidence type="ECO:0000256" key="3">
    <source>
        <dbReference type="ARBA" id="ARBA00022806"/>
    </source>
</evidence>
<dbReference type="EMBL" id="UYRT01088283">
    <property type="protein sequence ID" value="VDN33563.1"/>
    <property type="molecule type" value="Genomic_DNA"/>
</dbReference>
<reference evidence="7" key="1">
    <citation type="submission" date="2016-06" db="UniProtKB">
        <authorList>
            <consortium name="WormBaseParasite"/>
        </authorList>
    </citation>
    <scope>IDENTIFICATION</scope>
</reference>
<evidence type="ECO:0000256" key="4">
    <source>
        <dbReference type="ARBA" id="ARBA00022840"/>
    </source>
</evidence>
<gene>
    <name evidence="5" type="ORF">GPUH_LOCUS19302</name>
</gene>
<dbReference type="InterPro" id="IPR050079">
    <property type="entry name" value="DEAD_box_RNA_helicase"/>
</dbReference>
<keyword evidence="3" id="KW-0347">Helicase</keyword>
<reference evidence="5 6" key="2">
    <citation type="submission" date="2018-11" db="EMBL/GenBank/DDBJ databases">
        <authorList>
            <consortium name="Pathogen Informatics"/>
        </authorList>
    </citation>
    <scope>NUCLEOTIDE SEQUENCE [LARGE SCALE GENOMIC DNA]</scope>
</reference>
<dbReference type="PANTHER" id="PTHR47959:SF1">
    <property type="entry name" value="ATP-DEPENDENT RNA HELICASE DBPA"/>
    <property type="match status" value="1"/>
</dbReference>
<keyword evidence="4" id="KW-0067">ATP-binding</keyword>
<dbReference type="AlphaFoldDB" id="A0A183EEB2"/>
<evidence type="ECO:0000313" key="5">
    <source>
        <dbReference type="EMBL" id="VDN33563.1"/>
    </source>
</evidence>
<protein>
    <submittedName>
        <fullName evidence="7">Helicase C-terminal domain-containing protein</fullName>
    </submittedName>
</protein>
<keyword evidence="1" id="KW-0547">Nucleotide-binding</keyword>
<accession>A0A183EEB2</accession>
<dbReference type="Proteomes" id="UP000271098">
    <property type="component" value="Unassembled WGS sequence"/>
</dbReference>
<sequence>MHANDQIRPGSDYPETLSEGTKILKGEYVLKAIRQCNMDQGIIFCRTKLDCDNLETYMKRKAPVINVTLPDEKTNYLHRIGRVGRAERMGLAISLVSAHQEKVWYHQCPSRGVNCHNTALTTQRGCAIWYDETKLLDEIEEHLGVTIQQIDTDFIVPVDEFDGKVVYGAKRANTGSLYEGHAVQLSGAVAHLADLERSLQLSYLRMFMPAEKAK</sequence>
<name>A0A183EEB2_9BILA</name>
<dbReference type="InterPro" id="IPR027417">
    <property type="entry name" value="P-loop_NTPase"/>
</dbReference>
<evidence type="ECO:0000256" key="1">
    <source>
        <dbReference type="ARBA" id="ARBA00022741"/>
    </source>
</evidence>
<keyword evidence="6" id="KW-1185">Reference proteome</keyword>
<dbReference type="OrthoDB" id="1735at2759"/>
<dbReference type="GO" id="GO:0005829">
    <property type="term" value="C:cytosol"/>
    <property type="evidence" value="ECO:0007669"/>
    <property type="project" value="TreeGrafter"/>
</dbReference>
<dbReference type="PANTHER" id="PTHR47959">
    <property type="entry name" value="ATP-DEPENDENT RNA HELICASE RHLE-RELATED"/>
    <property type="match status" value="1"/>
</dbReference>
<evidence type="ECO:0000256" key="2">
    <source>
        <dbReference type="ARBA" id="ARBA00022801"/>
    </source>
</evidence>
<keyword evidence="2" id="KW-0378">Hydrolase</keyword>
<evidence type="ECO:0000313" key="7">
    <source>
        <dbReference type="WBParaSite" id="GPUH_0001932801-mRNA-1"/>
    </source>
</evidence>
<dbReference type="GO" id="GO:0003724">
    <property type="term" value="F:RNA helicase activity"/>
    <property type="evidence" value="ECO:0007669"/>
    <property type="project" value="TreeGrafter"/>
</dbReference>